<dbReference type="InterPro" id="IPR000719">
    <property type="entry name" value="Prot_kinase_dom"/>
</dbReference>
<proteinExistence type="predicted"/>
<dbReference type="SUPFAM" id="SSF56112">
    <property type="entry name" value="Protein kinase-like (PK-like)"/>
    <property type="match status" value="1"/>
</dbReference>
<gene>
    <name evidence="3" type="ORF">CFP56_025735</name>
</gene>
<dbReference type="GO" id="GO:0005524">
    <property type="term" value="F:ATP binding"/>
    <property type="evidence" value="ECO:0007669"/>
    <property type="project" value="InterPro"/>
</dbReference>
<dbReference type="PANTHER" id="PTHR48006">
    <property type="entry name" value="LEUCINE-RICH REPEAT-CONTAINING PROTEIN DDB_G0281931-RELATED"/>
    <property type="match status" value="1"/>
</dbReference>
<evidence type="ECO:0000313" key="4">
    <source>
        <dbReference type="Proteomes" id="UP000237347"/>
    </source>
</evidence>
<dbReference type="InterPro" id="IPR011009">
    <property type="entry name" value="Kinase-like_dom_sf"/>
</dbReference>
<dbReference type="Proteomes" id="UP000237347">
    <property type="component" value="Unassembled WGS sequence"/>
</dbReference>
<dbReference type="Gene3D" id="1.10.510.10">
    <property type="entry name" value="Transferase(Phosphotransferase) domain 1"/>
    <property type="match status" value="1"/>
</dbReference>
<organism evidence="3 4">
    <name type="scientific">Quercus suber</name>
    <name type="common">Cork oak</name>
    <dbReference type="NCBI Taxonomy" id="58331"/>
    <lineage>
        <taxon>Eukaryota</taxon>
        <taxon>Viridiplantae</taxon>
        <taxon>Streptophyta</taxon>
        <taxon>Embryophyta</taxon>
        <taxon>Tracheophyta</taxon>
        <taxon>Spermatophyta</taxon>
        <taxon>Magnoliopsida</taxon>
        <taxon>eudicotyledons</taxon>
        <taxon>Gunneridae</taxon>
        <taxon>Pentapetalae</taxon>
        <taxon>rosids</taxon>
        <taxon>fabids</taxon>
        <taxon>Fagales</taxon>
        <taxon>Fagaceae</taxon>
        <taxon>Quercus</taxon>
    </lineage>
</organism>
<accession>A0AAW0K2J0</accession>
<dbReference type="AlphaFoldDB" id="A0AAW0K2J0"/>
<evidence type="ECO:0000259" key="2">
    <source>
        <dbReference type="PROSITE" id="PS50011"/>
    </source>
</evidence>
<sequence length="439" mass="50163">MGLNNNTEAFICEFTGVECWHLDENSVITIDSPPWGSGPDDVVDKSLLGKGYDGEIFHFLTIACSCVQPCTDQRPTMLEVWEKLRAIRERYGLTDKDDYQLLRQPLISTSDIKEDLEIIEISLLEKMATKISFMKLSKATNNFSASNVITSGKTGTMYKAMLPYGTFMVVKRLHASQHYENQFISELITLASLRHKNLVPLMGFCLEMQERLLVYGYMSNGSLHDWLHVVEDRAKMLEWPIRVKIIVGIARGLTWIHHMCHFQVVHLNISSKGISLHQNFEPKISTFGEAMFMNQNDIDLNKSCPINSEFREVKLVKKDVYSFGIVLLELITGKEPSQMTNFLDFQESKLDQYDVIDKSLLGKGYDGEIFQFLRIACSCVQPCTDQRPTMLEVCKKLRAIRERNRLTVNDDFKLVRQPEIAASITEGDVIITVPQTDHE</sequence>
<reference evidence="3 4" key="1">
    <citation type="journal article" date="2018" name="Sci. Data">
        <title>The draft genome sequence of cork oak.</title>
        <authorList>
            <person name="Ramos A.M."/>
            <person name="Usie A."/>
            <person name="Barbosa P."/>
            <person name="Barros P.M."/>
            <person name="Capote T."/>
            <person name="Chaves I."/>
            <person name="Simoes F."/>
            <person name="Abreu I."/>
            <person name="Carrasquinho I."/>
            <person name="Faro C."/>
            <person name="Guimaraes J.B."/>
            <person name="Mendonca D."/>
            <person name="Nobrega F."/>
            <person name="Rodrigues L."/>
            <person name="Saibo N.J.M."/>
            <person name="Varela M.C."/>
            <person name="Egas C."/>
            <person name="Matos J."/>
            <person name="Miguel C.M."/>
            <person name="Oliveira M.M."/>
            <person name="Ricardo C.P."/>
            <person name="Goncalves S."/>
        </authorList>
    </citation>
    <scope>NUCLEOTIDE SEQUENCE [LARGE SCALE GENOMIC DNA]</scope>
    <source>
        <strain evidence="4">cv. HL8</strain>
    </source>
</reference>
<evidence type="ECO:0000313" key="3">
    <source>
        <dbReference type="EMBL" id="KAK7833197.1"/>
    </source>
</evidence>
<dbReference type="EMBL" id="PKMF04000409">
    <property type="protein sequence ID" value="KAK7833197.1"/>
    <property type="molecule type" value="Genomic_DNA"/>
</dbReference>
<dbReference type="GO" id="GO:0004672">
    <property type="term" value="F:protein kinase activity"/>
    <property type="evidence" value="ECO:0007669"/>
    <property type="project" value="InterPro"/>
</dbReference>
<dbReference type="PROSITE" id="PS50011">
    <property type="entry name" value="PROTEIN_KINASE_DOM"/>
    <property type="match status" value="1"/>
</dbReference>
<comment type="caution">
    <text evidence="3">The sequence shown here is derived from an EMBL/GenBank/DDBJ whole genome shotgun (WGS) entry which is preliminary data.</text>
</comment>
<name>A0AAW0K2J0_QUESU</name>
<dbReference type="InterPro" id="IPR001245">
    <property type="entry name" value="Ser-Thr/Tyr_kinase_cat_dom"/>
</dbReference>
<dbReference type="PANTHER" id="PTHR48006:SF88">
    <property type="entry name" value="LRR RECEPTOR-LIKE KINASE FAMILY PROTEIN"/>
    <property type="match status" value="1"/>
</dbReference>
<dbReference type="Gene3D" id="3.30.200.20">
    <property type="entry name" value="Phosphorylase Kinase, domain 1"/>
    <property type="match status" value="1"/>
</dbReference>
<dbReference type="Pfam" id="PF07714">
    <property type="entry name" value="PK_Tyr_Ser-Thr"/>
    <property type="match status" value="1"/>
</dbReference>
<dbReference type="GO" id="GO:0016020">
    <property type="term" value="C:membrane"/>
    <property type="evidence" value="ECO:0007669"/>
    <property type="project" value="UniProtKB-SubCell"/>
</dbReference>
<comment type="subcellular location">
    <subcellularLocation>
        <location evidence="1">Membrane</location>
        <topology evidence="1">Single-pass type I membrane protein</topology>
    </subcellularLocation>
</comment>
<keyword evidence="4" id="KW-1185">Reference proteome</keyword>
<protein>
    <submittedName>
        <fullName evidence="3">Putativeinactive leucine-rich repeat receptor-like protein kinase</fullName>
    </submittedName>
</protein>
<feature type="domain" description="Protein kinase" evidence="2">
    <location>
        <begin position="143"/>
        <end position="420"/>
    </location>
</feature>
<dbReference type="InterPro" id="IPR051824">
    <property type="entry name" value="LRR_Rcpt-Like_S/T_Kinase"/>
</dbReference>
<evidence type="ECO:0000256" key="1">
    <source>
        <dbReference type="ARBA" id="ARBA00004479"/>
    </source>
</evidence>